<sequence length="528" mass="59564">MLARPLSPDPDPIIYSTPLPSGAPAPLLNIDTALPSPAHGQPSAASLALALSLPSPSLSPSSAGGAEKSADYVYYQRRPDTLSSEGRARATAAKVKLESYYKVALETAIDLNVRGAELDKRAAALPDERREREARKHAKVQAQFLRLRRTKIGLADFRTVKVIGRGAFGEVRLVQKTDTGRVYAMKTLQKAEMLRRDQLAHVRAERDVLAESTSPWVVQLYYSFQDPLYLYLIMEFLPGGDLMTMLMKYDVFSEDVTRFYIAECIMAIDAVHKMGFIHRDIKPDNILIDKNGHLKLSDFGLSTGLHRQTEAAYYRRLVEEQQAGPRNVARNSVEVTPINLTMTRAETIATWKKNRRKLAYSTVGTPDYIAPEVFMMRGYGKECDWWSLGAIMFECVVGYPPFCSENASDTYKKIVQWPKHLFFPEDVHLSREAEDLMRRLMTWGDQRWPVEKTKMHAFFEGVEWNALRELQAPRPPTLSSITDTSYFPTEELADVPAQPAGVERLDADRDLAFLGFTFKRFTGVQAAI</sequence>
<evidence type="ECO:0000313" key="14">
    <source>
        <dbReference type="EMBL" id="ETW82564.1"/>
    </source>
</evidence>
<evidence type="ECO:0000256" key="2">
    <source>
        <dbReference type="ARBA" id="ARBA00022527"/>
    </source>
</evidence>
<proteinExistence type="inferred from homology"/>
<dbReference type="InterPro" id="IPR000719">
    <property type="entry name" value="Prot_kinase_dom"/>
</dbReference>
<keyword evidence="4" id="KW-0808">Transferase</keyword>
<dbReference type="InterPro" id="IPR008271">
    <property type="entry name" value="Ser/Thr_kinase_AS"/>
</dbReference>
<keyword evidence="6" id="KW-0418">Kinase</keyword>
<dbReference type="OrthoDB" id="3638488at2759"/>
<dbReference type="GeneID" id="20666389"/>
<dbReference type="EC" id="2.7.11.1" evidence="1"/>
<evidence type="ECO:0000256" key="8">
    <source>
        <dbReference type="ARBA" id="ARBA00038271"/>
    </source>
</evidence>
<comment type="catalytic activity">
    <reaction evidence="10">
        <text>L-seryl-[protein] + ATP = O-phospho-L-seryl-[protein] + ADP + H(+)</text>
        <dbReference type="Rhea" id="RHEA:17989"/>
        <dbReference type="Rhea" id="RHEA-COMP:9863"/>
        <dbReference type="Rhea" id="RHEA-COMP:11604"/>
        <dbReference type="ChEBI" id="CHEBI:15378"/>
        <dbReference type="ChEBI" id="CHEBI:29999"/>
        <dbReference type="ChEBI" id="CHEBI:30616"/>
        <dbReference type="ChEBI" id="CHEBI:83421"/>
        <dbReference type="ChEBI" id="CHEBI:456216"/>
        <dbReference type="EC" id="2.7.11.1"/>
    </reaction>
</comment>
<dbReference type="SMART" id="SM00220">
    <property type="entry name" value="S_TKc"/>
    <property type="match status" value="1"/>
</dbReference>
<evidence type="ECO:0000313" key="15">
    <source>
        <dbReference type="Proteomes" id="UP000030671"/>
    </source>
</evidence>
<dbReference type="GO" id="GO:0005524">
    <property type="term" value="F:ATP binding"/>
    <property type="evidence" value="ECO:0007669"/>
    <property type="project" value="UniProtKB-UniRule"/>
</dbReference>
<evidence type="ECO:0000256" key="6">
    <source>
        <dbReference type="ARBA" id="ARBA00022777"/>
    </source>
</evidence>
<evidence type="ECO:0000256" key="10">
    <source>
        <dbReference type="ARBA" id="ARBA00048679"/>
    </source>
</evidence>
<dbReference type="Proteomes" id="UP000030671">
    <property type="component" value="Unassembled WGS sequence"/>
</dbReference>
<dbReference type="KEGG" id="hir:HETIRDRAFT_108831"/>
<feature type="binding site" evidence="11">
    <location>
        <position position="186"/>
    </location>
    <ligand>
        <name>ATP</name>
        <dbReference type="ChEBI" id="CHEBI:30616"/>
    </ligand>
</feature>
<evidence type="ECO:0000256" key="11">
    <source>
        <dbReference type="PROSITE-ProRule" id="PRU10141"/>
    </source>
</evidence>
<evidence type="ECO:0000256" key="3">
    <source>
        <dbReference type="ARBA" id="ARBA00022553"/>
    </source>
</evidence>
<dbReference type="Pfam" id="PF00069">
    <property type="entry name" value="Pkinase"/>
    <property type="match status" value="2"/>
</dbReference>
<dbReference type="FunCoup" id="W4K9Y6">
    <property type="interactions" value="230"/>
</dbReference>
<dbReference type="PROSITE" id="PS51285">
    <property type="entry name" value="AGC_KINASE_CTER"/>
    <property type="match status" value="1"/>
</dbReference>
<dbReference type="AlphaFoldDB" id="W4K9Y6"/>
<name>W4K9Y6_HETIT</name>
<comment type="similarity">
    <text evidence="8">Belongs to the protein kinase superfamily. STE Ser/Thr protein kinase family. COT1 subfamily.</text>
</comment>
<dbReference type="InterPro" id="IPR017441">
    <property type="entry name" value="Protein_kinase_ATP_BS"/>
</dbReference>
<dbReference type="RefSeq" id="XP_009544919.1">
    <property type="nucleotide sequence ID" value="XM_009546624.1"/>
</dbReference>
<comment type="catalytic activity">
    <reaction evidence="9">
        <text>L-threonyl-[protein] + ATP = O-phospho-L-threonyl-[protein] + ADP + H(+)</text>
        <dbReference type="Rhea" id="RHEA:46608"/>
        <dbReference type="Rhea" id="RHEA-COMP:11060"/>
        <dbReference type="Rhea" id="RHEA-COMP:11605"/>
        <dbReference type="ChEBI" id="CHEBI:15378"/>
        <dbReference type="ChEBI" id="CHEBI:30013"/>
        <dbReference type="ChEBI" id="CHEBI:30616"/>
        <dbReference type="ChEBI" id="CHEBI:61977"/>
        <dbReference type="ChEBI" id="CHEBI:456216"/>
        <dbReference type="EC" id="2.7.11.1"/>
    </reaction>
</comment>
<keyword evidence="3" id="KW-0597">Phosphoprotein</keyword>
<keyword evidence="5 11" id="KW-0547">Nucleotide-binding</keyword>
<feature type="domain" description="Protein kinase" evidence="12">
    <location>
        <begin position="157"/>
        <end position="459"/>
    </location>
</feature>
<dbReference type="PROSITE" id="PS00108">
    <property type="entry name" value="PROTEIN_KINASE_ST"/>
    <property type="match status" value="1"/>
</dbReference>
<dbReference type="FunFam" id="3.30.200.20:FF:000192">
    <property type="entry name" value="Serine/threonine-protein kinase cot-1"/>
    <property type="match status" value="1"/>
</dbReference>
<dbReference type="HOGENOM" id="CLU_000288_67_2_1"/>
<dbReference type="EMBL" id="KI925457">
    <property type="protein sequence ID" value="ETW82564.1"/>
    <property type="molecule type" value="Genomic_DNA"/>
</dbReference>
<evidence type="ECO:0000259" key="12">
    <source>
        <dbReference type="PROSITE" id="PS50011"/>
    </source>
</evidence>
<dbReference type="Gene3D" id="3.30.200.20">
    <property type="entry name" value="Phosphorylase Kinase, domain 1"/>
    <property type="match status" value="1"/>
</dbReference>
<dbReference type="InParanoid" id="W4K9Y6"/>
<dbReference type="InterPro" id="IPR011009">
    <property type="entry name" value="Kinase-like_dom_sf"/>
</dbReference>
<dbReference type="STRING" id="747525.W4K9Y6"/>
<evidence type="ECO:0000256" key="4">
    <source>
        <dbReference type="ARBA" id="ARBA00022679"/>
    </source>
</evidence>
<dbReference type="InterPro" id="IPR000961">
    <property type="entry name" value="AGC-kinase_C"/>
</dbReference>
<dbReference type="Gene3D" id="1.10.510.10">
    <property type="entry name" value="Transferase(Phosphotransferase) domain 1"/>
    <property type="match status" value="1"/>
</dbReference>
<dbReference type="SMART" id="SM00133">
    <property type="entry name" value="S_TK_X"/>
    <property type="match status" value="1"/>
</dbReference>
<dbReference type="eggNOG" id="KOG0605">
    <property type="taxonomic scope" value="Eukaryota"/>
</dbReference>
<protein>
    <recommendedName>
        <fullName evidence="1">non-specific serine/threonine protein kinase</fullName>
        <ecNumber evidence="1">2.7.11.1</ecNumber>
    </recommendedName>
</protein>
<feature type="domain" description="AGC-kinase C-terminal" evidence="13">
    <location>
        <begin position="460"/>
        <end position="528"/>
    </location>
</feature>
<evidence type="ECO:0000256" key="7">
    <source>
        <dbReference type="ARBA" id="ARBA00022840"/>
    </source>
</evidence>
<dbReference type="InterPro" id="IPR050839">
    <property type="entry name" value="Rho-assoc_Ser/Thr_Kinase"/>
</dbReference>
<evidence type="ECO:0000256" key="1">
    <source>
        <dbReference type="ARBA" id="ARBA00012513"/>
    </source>
</evidence>
<evidence type="ECO:0000256" key="9">
    <source>
        <dbReference type="ARBA" id="ARBA00047899"/>
    </source>
</evidence>
<keyword evidence="7 11" id="KW-0067">ATP-binding</keyword>
<keyword evidence="15" id="KW-1185">Reference proteome</keyword>
<keyword evidence="2" id="KW-0723">Serine/threonine-protein kinase</keyword>
<gene>
    <name evidence="14" type="ORF">HETIRDRAFT_108831</name>
</gene>
<dbReference type="PANTHER" id="PTHR22988">
    <property type="entry name" value="MYOTONIC DYSTROPHY S/T KINASE-RELATED"/>
    <property type="match status" value="1"/>
</dbReference>
<dbReference type="PANTHER" id="PTHR22988:SF76">
    <property type="entry name" value="CHROMOSOME UNDETERMINED SCAFFOLD_135, WHOLE GENOME SHOTGUN SEQUENCE"/>
    <property type="match status" value="1"/>
</dbReference>
<organism evidence="14 15">
    <name type="scientific">Heterobasidion irregulare (strain TC 32-1)</name>
    <dbReference type="NCBI Taxonomy" id="747525"/>
    <lineage>
        <taxon>Eukaryota</taxon>
        <taxon>Fungi</taxon>
        <taxon>Dikarya</taxon>
        <taxon>Basidiomycota</taxon>
        <taxon>Agaricomycotina</taxon>
        <taxon>Agaricomycetes</taxon>
        <taxon>Russulales</taxon>
        <taxon>Bondarzewiaceae</taxon>
        <taxon>Heterobasidion</taxon>
        <taxon>Heterobasidion annosum species complex</taxon>
    </lineage>
</organism>
<dbReference type="GO" id="GO:0004674">
    <property type="term" value="F:protein serine/threonine kinase activity"/>
    <property type="evidence" value="ECO:0007669"/>
    <property type="project" value="UniProtKB-KW"/>
</dbReference>
<dbReference type="PROSITE" id="PS00107">
    <property type="entry name" value="PROTEIN_KINASE_ATP"/>
    <property type="match status" value="1"/>
</dbReference>
<accession>W4K9Y6</accession>
<dbReference type="SUPFAM" id="SSF56112">
    <property type="entry name" value="Protein kinase-like (PK-like)"/>
    <property type="match status" value="1"/>
</dbReference>
<dbReference type="PROSITE" id="PS50011">
    <property type="entry name" value="PROTEIN_KINASE_DOM"/>
    <property type="match status" value="1"/>
</dbReference>
<evidence type="ECO:0000256" key="5">
    <source>
        <dbReference type="ARBA" id="ARBA00022741"/>
    </source>
</evidence>
<reference evidence="14 15" key="1">
    <citation type="journal article" date="2012" name="New Phytol.">
        <title>Insight into trade-off between wood decay and parasitism from the genome of a fungal forest pathogen.</title>
        <authorList>
            <person name="Olson A."/>
            <person name="Aerts A."/>
            <person name="Asiegbu F."/>
            <person name="Belbahri L."/>
            <person name="Bouzid O."/>
            <person name="Broberg A."/>
            <person name="Canback B."/>
            <person name="Coutinho P.M."/>
            <person name="Cullen D."/>
            <person name="Dalman K."/>
            <person name="Deflorio G."/>
            <person name="van Diepen L.T."/>
            <person name="Dunand C."/>
            <person name="Duplessis S."/>
            <person name="Durling M."/>
            <person name="Gonthier P."/>
            <person name="Grimwood J."/>
            <person name="Fossdal C.G."/>
            <person name="Hansson D."/>
            <person name="Henrissat B."/>
            <person name="Hietala A."/>
            <person name="Himmelstrand K."/>
            <person name="Hoffmeister D."/>
            <person name="Hogberg N."/>
            <person name="James T.Y."/>
            <person name="Karlsson M."/>
            <person name="Kohler A."/>
            <person name="Kues U."/>
            <person name="Lee Y.H."/>
            <person name="Lin Y.C."/>
            <person name="Lind M."/>
            <person name="Lindquist E."/>
            <person name="Lombard V."/>
            <person name="Lucas S."/>
            <person name="Lunden K."/>
            <person name="Morin E."/>
            <person name="Murat C."/>
            <person name="Park J."/>
            <person name="Raffaello T."/>
            <person name="Rouze P."/>
            <person name="Salamov A."/>
            <person name="Schmutz J."/>
            <person name="Solheim H."/>
            <person name="Stahlberg J."/>
            <person name="Velez H."/>
            <person name="de Vries R.P."/>
            <person name="Wiebenga A."/>
            <person name="Woodward S."/>
            <person name="Yakovlev I."/>
            <person name="Garbelotto M."/>
            <person name="Martin F."/>
            <person name="Grigoriev I.V."/>
            <person name="Stenlid J."/>
        </authorList>
    </citation>
    <scope>NUCLEOTIDE SEQUENCE [LARGE SCALE GENOMIC DNA]</scope>
    <source>
        <strain evidence="14 15">TC 32-1</strain>
    </source>
</reference>
<evidence type="ECO:0000259" key="13">
    <source>
        <dbReference type="PROSITE" id="PS51285"/>
    </source>
</evidence>